<reference evidence="2" key="1">
    <citation type="journal article" date="2021" name="Sci. Rep.">
        <title>Diploid genomic architecture of Nitzschia inconspicua, an elite biomass production diatom.</title>
        <authorList>
            <person name="Oliver A."/>
            <person name="Podell S."/>
            <person name="Pinowska A."/>
            <person name="Traller J.C."/>
            <person name="Smith S.R."/>
            <person name="McClure R."/>
            <person name="Beliaev A."/>
            <person name="Bohutskyi P."/>
            <person name="Hill E.A."/>
            <person name="Rabines A."/>
            <person name="Zheng H."/>
            <person name="Allen L.Z."/>
            <person name="Kuo A."/>
            <person name="Grigoriev I.V."/>
            <person name="Allen A.E."/>
            <person name="Hazlebeck D."/>
            <person name="Allen E.E."/>
        </authorList>
    </citation>
    <scope>NUCLEOTIDE SEQUENCE</scope>
    <source>
        <strain evidence="2">Hildebrandi</strain>
    </source>
</reference>
<feature type="compositionally biased region" description="Low complexity" evidence="1">
    <location>
        <begin position="105"/>
        <end position="119"/>
    </location>
</feature>
<evidence type="ECO:0008006" key="4">
    <source>
        <dbReference type="Google" id="ProtNLM"/>
    </source>
</evidence>
<keyword evidence="3" id="KW-1185">Reference proteome</keyword>
<feature type="region of interest" description="Disordered" evidence="1">
    <location>
        <begin position="196"/>
        <end position="304"/>
    </location>
</feature>
<evidence type="ECO:0000313" key="2">
    <source>
        <dbReference type="EMBL" id="KAG7341071.1"/>
    </source>
</evidence>
<dbReference type="OrthoDB" id="48864at2759"/>
<feature type="region of interest" description="Disordered" evidence="1">
    <location>
        <begin position="35"/>
        <end position="76"/>
    </location>
</feature>
<feature type="compositionally biased region" description="Basic residues" evidence="1">
    <location>
        <begin position="201"/>
        <end position="210"/>
    </location>
</feature>
<evidence type="ECO:0000313" key="3">
    <source>
        <dbReference type="Proteomes" id="UP000693970"/>
    </source>
</evidence>
<feature type="compositionally biased region" description="Basic and acidic residues" evidence="1">
    <location>
        <begin position="160"/>
        <end position="174"/>
    </location>
</feature>
<evidence type="ECO:0000256" key="1">
    <source>
        <dbReference type="SAM" id="MobiDB-lite"/>
    </source>
</evidence>
<dbReference type="Proteomes" id="UP000693970">
    <property type="component" value="Unassembled WGS sequence"/>
</dbReference>
<protein>
    <recommendedName>
        <fullName evidence="4">Coiled-coil domain-containing protein</fullName>
    </recommendedName>
</protein>
<dbReference type="EMBL" id="JAGRRH010000026">
    <property type="protein sequence ID" value="KAG7341071.1"/>
    <property type="molecule type" value="Genomic_DNA"/>
</dbReference>
<name>A0A9K3KD93_9STRA</name>
<gene>
    <name evidence="2" type="ORF">IV203_023022</name>
</gene>
<accession>A0A9K3KD93</accession>
<sequence>MGRVAKYKKIKSFDPYSKQNRGSFHANGVIWGLGDNGRKAKKKSKTAEKLQARKMKRREKGKNGLNDEFDLPPSSKDEFDLADLMGSIKKEKVSVDLEAEDTKLSSTAIPTVSSSSSTSIGNVARLPKTEHDESKVAKLLKLDRQLAEKSEESPYTFERMPGESKRAYNKRTKAETRQIIHKTTIKKNVEKLQKKKEFLKQKKLLKKNKGRGGGGGGGMNDNDDDDYGDDDYPTKSSSSSEPVLITGERAIAALKEDPVQFGEQAERPPTFRQLPRGAKPKKQGGASDNTTTSTNVSSNAAAMEQLRRKVQAQYAMVRSQRRAAGERFHL</sequence>
<reference evidence="2" key="2">
    <citation type="submission" date="2021-04" db="EMBL/GenBank/DDBJ databases">
        <authorList>
            <person name="Podell S."/>
        </authorList>
    </citation>
    <scope>NUCLEOTIDE SEQUENCE</scope>
    <source>
        <strain evidence="2">Hildebrandi</strain>
    </source>
</reference>
<feature type="compositionally biased region" description="Low complexity" evidence="1">
    <location>
        <begin position="286"/>
        <end position="302"/>
    </location>
</feature>
<organism evidence="2 3">
    <name type="scientific">Nitzschia inconspicua</name>
    <dbReference type="NCBI Taxonomy" id="303405"/>
    <lineage>
        <taxon>Eukaryota</taxon>
        <taxon>Sar</taxon>
        <taxon>Stramenopiles</taxon>
        <taxon>Ochrophyta</taxon>
        <taxon>Bacillariophyta</taxon>
        <taxon>Bacillariophyceae</taxon>
        <taxon>Bacillariophycidae</taxon>
        <taxon>Bacillariales</taxon>
        <taxon>Bacillariaceae</taxon>
        <taxon>Nitzschia</taxon>
    </lineage>
</organism>
<feature type="region of interest" description="Disordered" evidence="1">
    <location>
        <begin position="104"/>
        <end position="133"/>
    </location>
</feature>
<proteinExistence type="predicted"/>
<dbReference type="AlphaFoldDB" id="A0A9K3KD93"/>
<comment type="caution">
    <text evidence="2">The sequence shown here is derived from an EMBL/GenBank/DDBJ whole genome shotgun (WGS) entry which is preliminary data.</text>
</comment>
<feature type="region of interest" description="Disordered" evidence="1">
    <location>
        <begin position="147"/>
        <end position="174"/>
    </location>
</feature>
<feature type="compositionally biased region" description="Acidic residues" evidence="1">
    <location>
        <begin position="221"/>
        <end position="231"/>
    </location>
</feature>